<dbReference type="AlphaFoldDB" id="T1B531"/>
<sequence>MPRCQRCSIDREIARLTGDAALDALRHIAHVPARRVVGTEVILDIDRTVETVHGKLEGSSVAYNPTEHGRASYHPLLFRNAVLAPLDAGVVTA</sequence>
<comment type="caution">
    <text evidence="1">The sequence shown here is derived from an EMBL/GenBank/DDBJ whole genome shotgun (WGS) entry which is preliminary data.</text>
</comment>
<dbReference type="EMBL" id="AUZX01010057">
    <property type="protein sequence ID" value="EQD49345.1"/>
    <property type="molecule type" value="Genomic_DNA"/>
</dbReference>
<organism evidence="1">
    <name type="scientific">mine drainage metagenome</name>
    <dbReference type="NCBI Taxonomy" id="410659"/>
    <lineage>
        <taxon>unclassified sequences</taxon>
        <taxon>metagenomes</taxon>
        <taxon>ecological metagenomes</taxon>
    </lineage>
</organism>
<gene>
    <name evidence="1" type="ORF">B1A_13721</name>
</gene>
<reference evidence="1" key="2">
    <citation type="journal article" date="2014" name="ISME J.">
        <title>Microbial stratification in low pH oxic and suboxic macroscopic growths along an acid mine drainage.</title>
        <authorList>
            <person name="Mendez-Garcia C."/>
            <person name="Mesa V."/>
            <person name="Sprenger R.R."/>
            <person name="Richter M."/>
            <person name="Diez M.S."/>
            <person name="Solano J."/>
            <person name="Bargiela R."/>
            <person name="Golyshina O.V."/>
            <person name="Manteca A."/>
            <person name="Ramos J.L."/>
            <person name="Gallego J.R."/>
            <person name="Llorente I."/>
            <person name="Martins Dos Santos V.A."/>
            <person name="Jensen O.N."/>
            <person name="Pelaez A.I."/>
            <person name="Sanchez J."/>
            <person name="Ferrer M."/>
        </authorList>
    </citation>
    <scope>NUCLEOTIDE SEQUENCE</scope>
</reference>
<name>T1B531_9ZZZZ</name>
<accession>T1B531</accession>
<reference evidence="1" key="1">
    <citation type="submission" date="2013-08" db="EMBL/GenBank/DDBJ databases">
        <authorList>
            <person name="Mendez C."/>
            <person name="Richter M."/>
            <person name="Ferrer M."/>
            <person name="Sanchez J."/>
        </authorList>
    </citation>
    <scope>NUCLEOTIDE SEQUENCE</scope>
</reference>
<protein>
    <submittedName>
        <fullName evidence="1">Uncharacterized protein</fullName>
    </submittedName>
</protein>
<evidence type="ECO:0000313" key="1">
    <source>
        <dbReference type="EMBL" id="EQD49345.1"/>
    </source>
</evidence>
<proteinExistence type="predicted"/>